<evidence type="ECO:0000256" key="1">
    <source>
        <dbReference type="ARBA" id="ARBA00012797"/>
    </source>
</evidence>
<dbReference type="Proteomes" id="UP001205105">
    <property type="component" value="Unassembled WGS sequence"/>
</dbReference>
<dbReference type="PROSITE" id="PS51675">
    <property type="entry name" value="SAM_MT_TRM10"/>
    <property type="match status" value="1"/>
</dbReference>
<accession>A0AAD5DWJ4</accession>
<dbReference type="EMBL" id="JADXDR010000035">
    <property type="protein sequence ID" value="KAI7843878.1"/>
    <property type="molecule type" value="Genomic_DNA"/>
</dbReference>
<feature type="compositionally biased region" description="Low complexity" evidence="8">
    <location>
        <begin position="319"/>
        <end position="350"/>
    </location>
</feature>
<dbReference type="FunFam" id="3.40.1280.30:FF:000001">
    <property type="entry name" value="tRNA methyltransferase 10 homolog A"/>
    <property type="match status" value="1"/>
</dbReference>
<dbReference type="GO" id="GO:0000049">
    <property type="term" value="F:tRNA binding"/>
    <property type="evidence" value="ECO:0007669"/>
    <property type="project" value="TreeGrafter"/>
</dbReference>
<feature type="region of interest" description="Disordered" evidence="8">
    <location>
        <begin position="299"/>
        <end position="359"/>
    </location>
</feature>
<organism evidence="10 11">
    <name type="scientific">Chlorella ohadii</name>
    <dbReference type="NCBI Taxonomy" id="2649997"/>
    <lineage>
        <taxon>Eukaryota</taxon>
        <taxon>Viridiplantae</taxon>
        <taxon>Chlorophyta</taxon>
        <taxon>core chlorophytes</taxon>
        <taxon>Trebouxiophyceae</taxon>
        <taxon>Chlorellales</taxon>
        <taxon>Chlorellaceae</taxon>
        <taxon>Chlorella clade</taxon>
        <taxon>Chlorella</taxon>
    </lineage>
</organism>
<dbReference type="InterPro" id="IPR028564">
    <property type="entry name" value="MT_TRM10-typ"/>
</dbReference>
<comment type="caution">
    <text evidence="10">The sequence shown here is derived from an EMBL/GenBank/DDBJ whole genome shotgun (WGS) entry which is preliminary data.</text>
</comment>
<keyword evidence="11" id="KW-1185">Reference proteome</keyword>
<dbReference type="PANTHER" id="PTHR13563:SF13">
    <property type="entry name" value="TRNA METHYLTRANSFERASE 10 HOMOLOG A"/>
    <property type="match status" value="1"/>
</dbReference>
<proteinExistence type="predicted"/>
<dbReference type="CDD" id="cd18089">
    <property type="entry name" value="SPOUT_Trm10-like"/>
    <property type="match status" value="1"/>
</dbReference>
<comment type="catalytic activity">
    <reaction evidence="5">
        <text>guanosine(9) in tRNA + S-adenosyl-L-methionine = N(1)-methylguanosine(9) in tRNA + S-adenosyl-L-homocysteine + H(+)</text>
        <dbReference type="Rhea" id="RHEA:43156"/>
        <dbReference type="Rhea" id="RHEA-COMP:10367"/>
        <dbReference type="Rhea" id="RHEA-COMP:10368"/>
        <dbReference type="ChEBI" id="CHEBI:15378"/>
        <dbReference type="ChEBI" id="CHEBI:57856"/>
        <dbReference type="ChEBI" id="CHEBI:59789"/>
        <dbReference type="ChEBI" id="CHEBI:73542"/>
        <dbReference type="ChEBI" id="CHEBI:74269"/>
        <dbReference type="EC" id="2.1.1.221"/>
    </reaction>
</comment>
<dbReference type="AlphaFoldDB" id="A0AAD5DWJ4"/>
<feature type="compositionally biased region" description="Low complexity" evidence="8">
    <location>
        <begin position="6"/>
        <end position="19"/>
    </location>
</feature>
<feature type="compositionally biased region" description="Basic and acidic residues" evidence="8">
    <location>
        <begin position="52"/>
        <end position="111"/>
    </location>
</feature>
<keyword evidence="3" id="KW-0808">Transferase</keyword>
<feature type="binding site" evidence="7">
    <location>
        <position position="211"/>
    </location>
    <ligand>
        <name>S-adenosyl-L-methionine</name>
        <dbReference type="ChEBI" id="CHEBI:59789"/>
    </ligand>
</feature>
<dbReference type="EC" id="2.1.1.221" evidence="1"/>
<evidence type="ECO:0000256" key="7">
    <source>
        <dbReference type="PIRSR" id="PIRSR016323-2"/>
    </source>
</evidence>
<dbReference type="InterPro" id="IPR038459">
    <property type="entry name" value="MT_TRM10-typ_sf"/>
</dbReference>
<dbReference type="InterPro" id="IPR016653">
    <property type="entry name" value="TRM10/TRM10A"/>
</dbReference>
<evidence type="ECO:0000256" key="6">
    <source>
        <dbReference type="PIRSR" id="PIRSR016323-1"/>
    </source>
</evidence>
<gene>
    <name evidence="10" type="ORF">COHA_002425</name>
</gene>
<feature type="binding site" evidence="7">
    <location>
        <position position="231"/>
    </location>
    <ligand>
        <name>S-adenosyl-L-methionine</name>
        <dbReference type="ChEBI" id="CHEBI:59789"/>
    </ligand>
</feature>
<feature type="active site" description="Proton acceptor" evidence="6">
    <location>
        <position position="235"/>
    </location>
</feature>
<evidence type="ECO:0000256" key="4">
    <source>
        <dbReference type="ARBA" id="ARBA00022691"/>
    </source>
</evidence>
<evidence type="ECO:0000259" key="9">
    <source>
        <dbReference type="PROSITE" id="PS51675"/>
    </source>
</evidence>
<feature type="binding site" evidence="7">
    <location>
        <position position="243"/>
    </location>
    <ligand>
        <name>S-adenosyl-L-methionine</name>
        <dbReference type="ChEBI" id="CHEBI:59789"/>
    </ligand>
</feature>
<feature type="binding site" evidence="7">
    <location>
        <position position="257"/>
    </location>
    <ligand>
        <name>S-adenosyl-L-methionine</name>
        <dbReference type="ChEBI" id="CHEBI:59789"/>
    </ligand>
</feature>
<evidence type="ECO:0000256" key="8">
    <source>
        <dbReference type="SAM" id="MobiDB-lite"/>
    </source>
</evidence>
<feature type="domain" description="SAM-dependent MTase TRM10-type" evidence="9">
    <location>
        <begin position="113"/>
        <end position="304"/>
    </location>
</feature>
<feature type="region of interest" description="Disordered" evidence="8">
    <location>
        <begin position="1"/>
        <end position="111"/>
    </location>
</feature>
<dbReference type="Gene3D" id="3.40.1280.30">
    <property type="match status" value="1"/>
</dbReference>
<evidence type="ECO:0000256" key="2">
    <source>
        <dbReference type="ARBA" id="ARBA00022603"/>
    </source>
</evidence>
<dbReference type="GO" id="GO:0002939">
    <property type="term" value="P:tRNA N1-guanine methylation"/>
    <property type="evidence" value="ECO:0007669"/>
    <property type="project" value="TreeGrafter"/>
</dbReference>
<dbReference type="PANTHER" id="PTHR13563">
    <property type="entry name" value="TRNA (GUANINE-9-) METHYLTRANSFERASE"/>
    <property type="match status" value="1"/>
</dbReference>
<evidence type="ECO:0000256" key="5">
    <source>
        <dbReference type="ARBA" id="ARBA00048434"/>
    </source>
</evidence>
<keyword evidence="2" id="KW-0489">Methyltransferase</keyword>
<reference evidence="10" key="1">
    <citation type="submission" date="2020-11" db="EMBL/GenBank/DDBJ databases">
        <title>Chlorella ohadii genome sequencing and assembly.</title>
        <authorList>
            <person name="Murik O."/>
            <person name="Treves H."/>
            <person name="Kedem I."/>
            <person name="Shotland Y."/>
            <person name="Kaplan A."/>
        </authorList>
    </citation>
    <scope>NUCLEOTIDE SEQUENCE</scope>
    <source>
        <strain evidence="10">1</strain>
    </source>
</reference>
<keyword evidence="4" id="KW-0949">S-adenosyl-L-methionine</keyword>
<dbReference type="PIRSF" id="PIRSF016323">
    <property type="entry name" value="tRNA_m1G_mtfrase_met"/>
    <property type="match status" value="1"/>
</dbReference>
<protein>
    <recommendedName>
        <fullName evidence="1">tRNA (guanine(9)-N(1))-methyltransferase</fullName>
        <ecNumber evidence="1">2.1.1.221</ecNumber>
    </recommendedName>
</protein>
<dbReference type="GO" id="GO:0005634">
    <property type="term" value="C:nucleus"/>
    <property type="evidence" value="ECO:0007669"/>
    <property type="project" value="TreeGrafter"/>
</dbReference>
<dbReference type="InterPro" id="IPR007356">
    <property type="entry name" value="tRNA_m1G_MeTrfase_euk"/>
</dbReference>
<sequence length="359" mass="41100">MDATEEQQQPQEAAPAELQQVEDAPAEHAGADGADPMASLSKTQRKKLMKRQLAEERKKQRKAEEKARRQAEQERRRQEGRERLAAMSEEERQKHIEERNARGVARKAERQGAKARMEQALVSGQRICVDLAFSDLMLDQENKSMCKQLGYCWHANIQAATPAHLVLTSMEGQMEEYMARQVSGYKNWKATITPQPYIEHFADCKDKLVYLTADSESELQELDPEHIYIIGGIVDRNRHKQLCFNKAEEQGIAHARLPIGDYMRLASSTVMTTNHVFEIMLKWLELRDWKAAFEAVIPSRKRKQDEGEEHDGAGEEQDQGQAEEQQQQPAEQQQQDQQQGEQQEAEQPPAKRQAVAEQS</sequence>
<feature type="compositionally biased region" description="Acidic residues" evidence="8">
    <location>
        <begin position="306"/>
        <end position="318"/>
    </location>
</feature>
<dbReference type="GO" id="GO:0052905">
    <property type="term" value="F:tRNA (guanosine(9)-N1)-methyltransferase activity"/>
    <property type="evidence" value="ECO:0007669"/>
    <property type="project" value="UniProtKB-EC"/>
</dbReference>
<evidence type="ECO:0000313" key="10">
    <source>
        <dbReference type="EMBL" id="KAI7843878.1"/>
    </source>
</evidence>
<evidence type="ECO:0000313" key="11">
    <source>
        <dbReference type="Proteomes" id="UP001205105"/>
    </source>
</evidence>
<evidence type="ECO:0000256" key="3">
    <source>
        <dbReference type="ARBA" id="ARBA00022679"/>
    </source>
</evidence>
<name>A0AAD5DWJ4_9CHLO</name>